<dbReference type="SUPFAM" id="SSF111369">
    <property type="entry name" value="HlyD-like secretion proteins"/>
    <property type="match status" value="1"/>
</dbReference>
<proteinExistence type="inferred from homology"/>
<feature type="domain" description="CusB-like beta-barrel" evidence="3">
    <location>
        <begin position="202"/>
        <end position="275"/>
    </location>
</feature>
<dbReference type="EMBL" id="JRHC01000004">
    <property type="protein sequence ID" value="KJF43000.1"/>
    <property type="molecule type" value="Genomic_DNA"/>
</dbReference>
<evidence type="ECO:0000259" key="4">
    <source>
        <dbReference type="Pfam" id="PF25967"/>
    </source>
</evidence>
<dbReference type="PROSITE" id="PS51257">
    <property type="entry name" value="PROKAR_LIPOPROTEIN"/>
    <property type="match status" value="1"/>
</dbReference>
<name>A0A0D8J7P4_9BACT</name>
<dbReference type="InterPro" id="IPR058792">
    <property type="entry name" value="Beta-barrel_RND_2"/>
</dbReference>
<dbReference type="RefSeq" id="WP_045031972.1">
    <property type="nucleotide sequence ID" value="NZ_CAJXKZ010000004.1"/>
</dbReference>
<feature type="chain" id="PRO_5002330951" evidence="2">
    <location>
        <begin position="22"/>
        <end position="352"/>
    </location>
</feature>
<dbReference type="GO" id="GO:0015562">
    <property type="term" value="F:efflux transmembrane transporter activity"/>
    <property type="evidence" value="ECO:0007669"/>
    <property type="project" value="TreeGrafter"/>
</dbReference>
<dbReference type="GO" id="GO:1990281">
    <property type="term" value="C:efflux pump complex"/>
    <property type="evidence" value="ECO:0007669"/>
    <property type="project" value="TreeGrafter"/>
</dbReference>
<evidence type="ECO:0000313" key="5">
    <source>
        <dbReference type="EMBL" id="KJF43000.1"/>
    </source>
</evidence>
<feature type="signal peptide" evidence="2">
    <location>
        <begin position="1"/>
        <end position="21"/>
    </location>
</feature>
<reference evidence="5 6" key="1">
    <citation type="submission" date="2014-09" db="EMBL/GenBank/DDBJ databases">
        <title>Draft Genome Sequence of Draconibacterium sp. JN14CK-3.</title>
        <authorList>
            <person name="Dong C."/>
            <person name="Lai Q."/>
            <person name="Shao Z."/>
        </authorList>
    </citation>
    <scope>NUCLEOTIDE SEQUENCE [LARGE SCALE GENOMIC DNA]</scope>
    <source>
        <strain evidence="5 6">JN14CK-3</strain>
    </source>
</reference>
<evidence type="ECO:0000256" key="1">
    <source>
        <dbReference type="ARBA" id="ARBA00009477"/>
    </source>
</evidence>
<gene>
    <name evidence="5" type="ORF">LH29_16560</name>
</gene>
<dbReference type="Pfam" id="PF25954">
    <property type="entry name" value="Beta-barrel_RND_2"/>
    <property type="match status" value="1"/>
</dbReference>
<dbReference type="OrthoDB" id="1114717at2"/>
<evidence type="ECO:0000256" key="2">
    <source>
        <dbReference type="SAM" id="SignalP"/>
    </source>
</evidence>
<keyword evidence="2" id="KW-0732">Signal</keyword>
<dbReference type="PANTHER" id="PTHR30469">
    <property type="entry name" value="MULTIDRUG RESISTANCE PROTEIN MDTA"/>
    <property type="match status" value="1"/>
</dbReference>
<protein>
    <submittedName>
        <fullName evidence="5">Hemolysin D</fullName>
    </submittedName>
</protein>
<dbReference type="FunFam" id="2.40.30.170:FF:000010">
    <property type="entry name" value="Efflux RND transporter periplasmic adaptor subunit"/>
    <property type="match status" value="1"/>
</dbReference>
<feature type="domain" description="Multidrug resistance protein MdtA-like C-terminal permuted SH3" evidence="4">
    <location>
        <begin position="281"/>
        <end position="339"/>
    </location>
</feature>
<dbReference type="Gene3D" id="2.40.50.100">
    <property type="match status" value="1"/>
</dbReference>
<dbReference type="Gene3D" id="2.40.30.170">
    <property type="match status" value="1"/>
</dbReference>
<dbReference type="AlphaFoldDB" id="A0A0D8J7P4"/>
<dbReference type="Gene3D" id="2.40.420.20">
    <property type="match status" value="1"/>
</dbReference>
<comment type="similarity">
    <text evidence="1">Belongs to the membrane fusion protein (MFP) (TC 8.A.1) family.</text>
</comment>
<keyword evidence="6" id="KW-1185">Reference proteome</keyword>
<dbReference type="InterPro" id="IPR006143">
    <property type="entry name" value="RND_pump_MFP"/>
</dbReference>
<dbReference type="Pfam" id="PF25967">
    <property type="entry name" value="RND-MFP_C"/>
    <property type="match status" value="1"/>
</dbReference>
<dbReference type="PATRIC" id="fig|1544798.3.peg.3479"/>
<comment type="caution">
    <text evidence="5">The sequence shown here is derived from an EMBL/GenBank/DDBJ whole genome shotgun (WGS) entry which is preliminary data.</text>
</comment>
<dbReference type="STRING" id="1544798.LH29_16560"/>
<dbReference type="Gene3D" id="1.10.287.470">
    <property type="entry name" value="Helix hairpin bin"/>
    <property type="match status" value="1"/>
</dbReference>
<dbReference type="Proteomes" id="UP000032544">
    <property type="component" value="Unassembled WGS sequence"/>
</dbReference>
<evidence type="ECO:0000259" key="3">
    <source>
        <dbReference type="Pfam" id="PF25954"/>
    </source>
</evidence>
<accession>A0A0D8J7P4</accession>
<sequence>MKHIKLLILLGVVVAAISCNNQTGSESTELAVPVSVENIKLKSIQQFVSTTGTAKAVYETELSSEIQGNYILQTNPRTGRKFQLGDRVEKGQVIIKLENAEYLNGLNIESTKLNLEISQQEYEKQKSLYEKGGVTLLEMRNSEVSMISAKNNFESAEIQLAKMQVVAPFSGIIVALPYYTEGVRVSSGESMVSLMNYNKMYVEINLPEKNISEVTTGQEVMITNYTLTEDTLVGHVTELSPIISDETRTFTGKLEIDNPELKLRPGMFIKANIITAQKDSAVVIPKDVIMTGSRGKYVFIVGRNSAANDRRITTGISNQDEIEVVEGLNANDRLIIKGFETLRDNSKVKVIL</sequence>
<organism evidence="5 6">
    <name type="scientific">Draconibacterium sediminis</name>
    <dbReference type="NCBI Taxonomy" id="1544798"/>
    <lineage>
        <taxon>Bacteria</taxon>
        <taxon>Pseudomonadati</taxon>
        <taxon>Bacteroidota</taxon>
        <taxon>Bacteroidia</taxon>
        <taxon>Marinilabiliales</taxon>
        <taxon>Prolixibacteraceae</taxon>
        <taxon>Draconibacterium</taxon>
    </lineage>
</organism>
<dbReference type="InterPro" id="IPR058627">
    <property type="entry name" value="MdtA-like_C"/>
</dbReference>
<evidence type="ECO:0000313" key="6">
    <source>
        <dbReference type="Proteomes" id="UP000032544"/>
    </source>
</evidence>
<dbReference type="NCBIfam" id="TIGR01730">
    <property type="entry name" value="RND_mfp"/>
    <property type="match status" value="1"/>
</dbReference>